<gene>
    <name evidence="3" type="ORF">SAMN05443245_2419</name>
</gene>
<feature type="region of interest" description="Disordered" evidence="1">
    <location>
        <begin position="149"/>
        <end position="233"/>
    </location>
</feature>
<evidence type="ECO:0000256" key="1">
    <source>
        <dbReference type="SAM" id="MobiDB-lite"/>
    </source>
</evidence>
<feature type="transmembrane region" description="Helical" evidence="2">
    <location>
        <begin position="63"/>
        <end position="83"/>
    </location>
</feature>
<keyword evidence="2" id="KW-0812">Transmembrane</keyword>
<protein>
    <submittedName>
        <fullName evidence="3">Uncharacterized membrane protein</fullName>
    </submittedName>
</protein>
<feature type="transmembrane region" description="Helical" evidence="2">
    <location>
        <begin position="90"/>
        <end position="109"/>
    </location>
</feature>
<dbReference type="Pfam" id="PF09842">
    <property type="entry name" value="DUF2069"/>
    <property type="match status" value="1"/>
</dbReference>
<dbReference type="InterPro" id="IPR018643">
    <property type="entry name" value="DUF2069_membrane"/>
</dbReference>
<keyword evidence="4" id="KW-1185">Reference proteome</keyword>
<organism evidence="3 4">
    <name type="scientific">Paraburkholderia fungorum</name>
    <dbReference type="NCBI Taxonomy" id="134537"/>
    <lineage>
        <taxon>Bacteria</taxon>
        <taxon>Pseudomonadati</taxon>
        <taxon>Pseudomonadota</taxon>
        <taxon>Betaproteobacteria</taxon>
        <taxon>Burkholderiales</taxon>
        <taxon>Burkholderiaceae</taxon>
        <taxon>Paraburkholderia</taxon>
    </lineage>
</organism>
<evidence type="ECO:0000256" key="2">
    <source>
        <dbReference type="SAM" id="Phobius"/>
    </source>
</evidence>
<keyword evidence="2" id="KW-0472">Membrane</keyword>
<dbReference type="AlphaFoldDB" id="A0A1H1D1E9"/>
<name>A0A1H1D1E9_9BURK</name>
<feature type="transmembrane region" description="Helical" evidence="2">
    <location>
        <begin position="35"/>
        <end position="57"/>
    </location>
</feature>
<proteinExistence type="predicted"/>
<dbReference type="EMBL" id="FNKP01000001">
    <property type="protein sequence ID" value="SDQ70274.1"/>
    <property type="molecule type" value="Genomic_DNA"/>
</dbReference>
<keyword evidence="2" id="KW-1133">Transmembrane helix</keyword>
<evidence type="ECO:0000313" key="4">
    <source>
        <dbReference type="Proteomes" id="UP000183487"/>
    </source>
</evidence>
<feature type="transmembrane region" description="Helical" evidence="2">
    <location>
        <begin position="121"/>
        <end position="140"/>
    </location>
</feature>
<sequence length="233" mass="24107">MSTGPDVESTSTPDANSAMKASLRAAAVPVRANPVAALGASAALIALIVLSVAWEWWLAPLRPGGSALVLKAVPLVLALPGVWRRRLYTLQWASMLILLYFAEGVVRGWSDRGLSARLGWLQAALAVVFFVCTLAYVGPFKRAAKRATKRKASDTALPNTSQATSQADGQSASQASGHPAEEDAQQAGAHTTARAASHATSAETTLAASRPTADNDNGNAPGASPARPSDAAR</sequence>
<feature type="compositionally biased region" description="Low complexity" evidence="1">
    <location>
        <begin position="185"/>
        <end position="208"/>
    </location>
</feature>
<reference evidence="4" key="1">
    <citation type="submission" date="2016-10" db="EMBL/GenBank/DDBJ databases">
        <authorList>
            <person name="Varghese N."/>
        </authorList>
    </citation>
    <scope>NUCLEOTIDE SEQUENCE [LARGE SCALE GENOMIC DNA]</scope>
    <source>
        <strain evidence="4">GAS106B</strain>
    </source>
</reference>
<accession>A0A1H1D1E9</accession>
<evidence type="ECO:0000313" key="3">
    <source>
        <dbReference type="EMBL" id="SDQ70274.1"/>
    </source>
</evidence>
<dbReference type="Proteomes" id="UP000183487">
    <property type="component" value="Unassembled WGS sequence"/>
</dbReference>
<feature type="compositionally biased region" description="Low complexity" evidence="1">
    <location>
        <begin position="160"/>
        <end position="177"/>
    </location>
</feature>